<organism evidence="6 7">
    <name type="scientific">Sinobacterium caligoides</name>
    <dbReference type="NCBI Taxonomy" id="933926"/>
    <lineage>
        <taxon>Bacteria</taxon>
        <taxon>Pseudomonadati</taxon>
        <taxon>Pseudomonadota</taxon>
        <taxon>Gammaproteobacteria</taxon>
        <taxon>Cellvibrionales</taxon>
        <taxon>Spongiibacteraceae</taxon>
        <taxon>Sinobacterium</taxon>
    </lineage>
</organism>
<evidence type="ECO:0000259" key="5">
    <source>
        <dbReference type="PROSITE" id="PS50937"/>
    </source>
</evidence>
<protein>
    <submittedName>
        <fullName evidence="6">DNA-binding transcriptional MerR regulator</fullName>
    </submittedName>
</protein>
<sequence>MYIGEAAKRTGLSIKAIRFYEEIGLIRQLERVGRYRLYKEADIEVLLLIKEAKALGVGLSQLQGVIQYNEGQIDWSTIKVFLHGIRQQLTQQIEDVQQKIASLDICYEQIKPS</sequence>
<dbReference type="InterPro" id="IPR000551">
    <property type="entry name" value="MerR-type_HTH_dom"/>
</dbReference>
<keyword evidence="3 6" id="KW-0238">DNA-binding</keyword>
<reference evidence="6 7" key="1">
    <citation type="submission" date="2018-11" db="EMBL/GenBank/DDBJ databases">
        <title>Genomic Encyclopedia of Type Strains, Phase IV (KMG-IV): sequencing the most valuable type-strain genomes for metagenomic binning, comparative biology and taxonomic classification.</title>
        <authorList>
            <person name="Goeker M."/>
        </authorList>
    </citation>
    <scope>NUCLEOTIDE SEQUENCE [LARGE SCALE GENOMIC DNA]</scope>
    <source>
        <strain evidence="6 7">DSM 100316</strain>
    </source>
</reference>
<dbReference type="GO" id="GO:0003700">
    <property type="term" value="F:DNA-binding transcription factor activity"/>
    <property type="evidence" value="ECO:0007669"/>
    <property type="project" value="InterPro"/>
</dbReference>
<evidence type="ECO:0000256" key="1">
    <source>
        <dbReference type="ARBA" id="ARBA00022491"/>
    </source>
</evidence>
<evidence type="ECO:0000313" key="7">
    <source>
        <dbReference type="Proteomes" id="UP000275394"/>
    </source>
</evidence>
<dbReference type="PROSITE" id="PS50937">
    <property type="entry name" value="HTH_MERR_2"/>
    <property type="match status" value="1"/>
</dbReference>
<keyword evidence="1" id="KW-0678">Repressor</keyword>
<dbReference type="SUPFAM" id="SSF46955">
    <property type="entry name" value="Putative DNA-binding domain"/>
    <property type="match status" value="1"/>
</dbReference>
<dbReference type="EMBL" id="RKHR01000003">
    <property type="protein sequence ID" value="ROS05095.1"/>
    <property type="molecule type" value="Genomic_DNA"/>
</dbReference>
<dbReference type="RefSeq" id="WP_123711039.1">
    <property type="nucleotide sequence ID" value="NZ_RKHR01000003.1"/>
</dbReference>
<dbReference type="InterPro" id="IPR009061">
    <property type="entry name" value="DNA-bd_dom_put_sf"/>
</dbReference>
<evidence type="ECO:0000256" key="4">
    <source>
        <dbReference type="ARBA" id="ARBA00023163"/>
    </source>
</evidence>
<keyword evidence="2" id="KW-0805">Transcription regulation</keyword>
<name>A0A3N2E0J4_9GAMM</name>
<gene>
    <name evidence="6" type="ORF">EDC56_0619</name>
</gene>
<evidence type="ECO:0000256" key="3">
    <source>
        <dbReference type="ARBA" id="ARBA00023125"/>
    </source>
</evidence>
<dbReference type="PRINTS" id="PR00040">
    <property type="entry name" value="HTHMERR"/>
</dbReference>
<dbReference type="SMART" id="SM00422">
    <property type="entry name" value="HTH_MERR"/>
    <property type="match status" value="1"/>
</dbReference>
<evidence type="ECO:0000256" key="2">
    <source>
        <dbReference type="ARBA" id="ARBA00023015"/>
    </source>
</evidence>
<accession>A0A3N2E0J4</accession>
<dbReference type="PANTHER" id="PTHR30204">
    <property type="entry name" value="REDOX-CYCLING DRUG-SENSING TRANSCRIPTIONAL ACTIVATOR SOXR"/>
    <property type="match status" value="1"/>
</dbReference>
<dbReference type="Pfam" id="PF13411">
    <property type="entry name" value="MerR_1"/>
    <property type="match status" value="1"/>
</dbReference>
<dbReference type="InterPro" id="IPR047057">
    <property type="entry name" value="MerR_fam"/>
</dbReference>
<feature type="domain" description="HTH merR-type" evidence="5">
    <location>
        <begin position="1"/>
        <end position="68"/>
    </location>
</feature>
<dbReference type="OrthoDB" id="9808480at2"/>
<dbReference type="PROSITE" id="PS00552">
    <property type="entry name" value="HTH_MERR_1"/>
    <property type="match status" value="1"/>
</dbReference>
<dbReference type="Proteomes" id="UP000275394">
    <property type="component" value="Unassembled WGS sequence"/>
</dbReference>
<proteinExistence type="predicted"/>
<evidence type="ECO:0000313" key="6">
    <source>
        <dbReference type="EMBL" id="ROS05095.1"/>
    </source>
</evidence>
<dbReference type="GO" id="GO:0003677">
    <property type="term" value="F:DNA binding"/>
    <property type="evidence" value="ECO:0007669"/>
    <property type="project" value="UniProtKB-KW"/>
</dbReference>
<keyword evidence="4" id="KW-0804">Transcription</keyword>
<dbReference type="AlphaFoldDB" id="A0A3N2E0J4"/>
<dbReference type="Gene3D" id="1.10.1660.10">
    <property type="match status" value="1"/>
</dbReference>
<dbReference type="PANTHER" id="PTHR30204:SF69">
    <property type="entry name" value="MERR-FAMILY TRANSCRIPTIONAL REGULATOR"/>
    <property type="match status" value="1"/>
</dbReference>
<comment type="caution">
    <text evidence="6">The sequence shown here is derived from an EMBL/GenBank/DDBJ whole genome shotgun (WGS) entry which is preliminary data.</text>
</comment>
<keyword evidence="7" id="KW-1185">Reference proteome</keyword>